<dbReference type="InterPro" id="IPR012338">
    <property type="entry name" value="Beta-lactam/transpept-like"/>
</dbReference>
<evidence type="ECO:0000313" key="7">
    <source>
        <dbReference type="EMBL" id="SCX18954.1"/>
    </source>
</evidence>
<proteinExistence type="inferred from homology"/>
<dbReference type="InterPro" id="IPR050491">
    <property type="entry name" value="AmpC-like"/>
</dbReference>
<name>A0A1G4W9G0_9MYCO</name>
<dbReference type="InterPro" id="IPR001466">
    <property type="entry name" value="Beta-lactam-related"/>
</dbReference>
<dbReference type="AlphaFoldDB" id="A0A1G4W9G0"/>
<evidence type="ECO:0000256" key="1">
    <source>
        <dbReference type="ARBA" id="ARBA00001526"/>
    </source>
</evidence>
<dbReference type="GO" id="GO:0030288">
    <property type="term" value="C:outer membrane-bounded periplasmic space"/>
    <property type="evidence" value="ECO:0007669"/>
    <property type="project" value="InterPro"/>
</dbReference>
<dbReference type="GO" id="GO:0008800">
    <property type="term" value="F:beta-lactamase activity"/>
    <property type="evidence" value="ECO:0007669"/>
    <property type="project" value="UniProtKB-UniRule"/>
</dbReference>
<sequence>MSASASRAPGLGPADGDPDLIARVEPLLREAGLRDRVSVIHVNDHLSTEAHFGAGPNTVYEIGSLAKTMTSLLFAEAVESGELTAESTLGKLLDLSSSHIADVTLEELASHRSGLPRIAAGPRDRVAALLAVLRHRNPYTADAATLLAQARTARIAGRGSFSYSNLGTALLGEALAVRAGTGYPELLDRQLFGRLGMKQSSTPLSARDLPPGAPTGWSAGGKSEQAWTLNAYAPAGGVRSTPADMCRYAQALLDRRVPGLDALEPRWDADNGSRVGYAWFTNRIGGVDITWHNGRTGGFTSMLALDRNRAAAVVILANTAVAVDEIAIRILLDAI</sequence>
<evidence type="ECO:0000259" key="6">
    <source>
        <dbReference type="Pfam" id="PF00144"/>
    </source>
</evidence>
<dbReference type="Proteomes" id="UP000199707">
    <property type="component" value="Unassembled WGS sequence"/>
</dbReference>
<dbReference type="Pfam" id="PF00144">
    <property type="entry name" value="Beta-lactamase"/>
    <property type="match status" value="1"/>
</dbReference>
<organism evidence="7 8">
    <name type="scientific">Mycolicibacterium fluoranthenivorans</name>
    <dbReference type="NCBI Taxonomy" id="258505"/>
    <lineage>
        <taxon>Bacteria</taxon>
        <taxon>Bacillati</taxon>
        <taxon>Actinomycetota</taxon>
        <taxon>Actinomycetes</taxon>
        <taxon>Mycobacteriales</taxon>
        <taxon>Mycobacteriaceae</taxon>
        <taxon>Mycolicibacterium</taxon>
    </lineage>
</organism>
<comment type="catalytic activity">
    <reaction evidence="1 5">
        <text>a beta-lactam + H2O = a substituted beta-amino acid</text>
        <dbReference type="Rhea" id="RHEA:20401"/>
        <dbReference type="ChEBI" id="CHEBI:15377"/>
        <dbReference type="ChEBI" id="CHEBI:35627"/>
        <dbReference type="ChEBI" id="CHEBI:140347"/>
        <dbReference type="EC" id="3.5.2.6"/>
    </reaction>
</comment>
<comment type="similarity">
    <text evidence="2 5">Belongs to the class-C beta-lactamase family.</text>
</comment>
<evidence type="ECO:0000256" key="3">
    <source>
        <dbReference type="ARBA" id="ARBA00022801"/>
    </source>
</evidence>
<dbReference type="GO" id="GO:0017001">
    <property type="term" value="P:antibiotic catabolic process"/>
    <property type="evidence" value="ECO:0007669"/>
    <property type="project" value="InterPro"/>
</dbReference>
<dbReference type="PANTHER" id="PTHR46825">
    <property type="entry name" value="D-ALANYL-D-ALANINE-CARBOXYPEPTIDASE/ENDOPEPTIDASE AMPH"/>
    <property type="match status" value="1"/>
</dbReference>
<dbReference type="Gene3D" id="3.40.710.10">
    <property type="entry name" value="DD-peptidase/beta-lactamase superfamily"/>
    <property type="match status" value="1"/>
</dbReference>
<evidence type="ECO:0000256" key="4">
    <source>
        <dbReference type="ARBA" id="ARBA00023251"/>
    </source>
</evidence>
<dbReference type="PANTHER" id="PTHR46825:SF9">
    <property type="entry name" value="BETA-LACTAMASE-RELATED DOMAIN-CONTAINING PROTEIN"/>
    <property type="match status" value="1"/>
</dbReference>
<evidence type="ECO:0000313" key="8">
    <source>
        <dbReference type="Proteomes" id="UP000199707"/>
    </source>
</evidence>
<reference evidence="8" key="1">
    <citation type="submission" date="2016-10" db="EMBL/GenBank/DDBJ databases">
        <authorList>
            <person name="Varghese N."/>
            <person name="Submissions S."/>
        </authorList>
    </citation>
    <scope>NUCLEOTIDE SEQUENCE [LARGE SCALE GENOMIC DNA]</scope>
    <source>
        <strain evidence="8">UNC267MFSha1.1M11</strain>
    </source>
</reference>
<dbReference type="RefSeq" id="WP_170847240.1">
    <property type="nucleotide sequence ID" value="NZ_FMUB01000005.1"/>
</dbReference>
<evidence type="ECO:0000256" key="2">
    <source>
        <dbReference type="ARBA" id="ARBA00007840"/>
    </source>
</evidence>
<protein>
    <recommendedName>
        <fullName evidence="5">Beta-lactamase</fullName>
        <ecNumber evidence="5">3.5.2.6</ecNumber>
    </recommendedName>
</protein>
<keyword evidence="3 5" id="KW-0378">Hydrolase</keyword>
<gene>
    <name evidence="7" type="ORF">SAMN02799620_02594</name>
</gene>
<keyword evidence="4 5" id="KW-0046">Antibiotic resistance</keyword>
<dbReference type="EC" id="3.5.2.6" evidence="5"/>
<dbReference type="EMBL" id="FMUB01000005">
    <property type="protein sequence ID" value="SCX18954.1"/>
    <property type="molecule type" value="Genomic_DNA"/>
</dbReference>
<dbReference type="GO" id="GO:0046677">
    <property type="term" value="P:response to antibiotic"/>
    <property type="evidence" value="ECO:0007669"/>
    <property type="project" value="UniProtKB-UniRule"/>
</dbReference>
<evidence type="ECO:0000256" key="5">
    <source>
        <dbReference type="RuleBase" id="RU361140"/>
    </source>
</evidence>
<dbReference type="PROSITE" id="PS00336">
    <property type="entry name" value="BETA_LACTAMASE_C"/>
    <property type="match status" value="1"/>
</dbReference>
<feature type="domain" description="Beta-lactamase-related" evidence="6">
    <location>
        <begin position="53"/>
        <end position="322"/>
    </location>
</feature>
<dbReference type="InterPro" id="IPR001586">
    <property type="entry name" value="Beta-lactam_class-C_AS"/>
</dbReference>
<dbReference type="STRING" id="1502745.SAMN02799620_02594"/>
<accession>A0A1G4W9G0</accession>
<dbReference type="SUPFAM" id="SSF56601">
    <property type="entry name" value="beta-lactamase/transpeptidase-like"/>
    <property type="match status" value="1"/>
</dbReference>